<dbReference type="Proteomes" id="UP000032675">
    <property type="component" value="Unassembled WGS sequence"/>
</dbReference>
<reference evidence="1 2" key="1">
    <citation type="submission" date="2012-11" db="EMBL/GenBank/DDBJ databases">
        <title>Whole genome sequence of Gluconacetobacter europaeus NBRC3261.</title>
        <authorList>
            <person name="Azuma Y."/>
            <person name="Higashiura N."/>
            <person name="Hirakawa H."/>
            <person name="Matsushita K."/>
        </authorList>
    </citation>
    <scope>NUCLEOTIDE SEQUENCE [LARGE SCALE GENOMIC DNA]</scope>
    <source>
        <strain evidence="1 2">NBRC 3261</strain>
    </source>
</reference>
<protein>
    <submittedName>
        <fullName evidence="1">Uncharacterized protein</fullName>
    </submittedName>
</protein>
<accession>A0A0D6Q1U8</accession>
<evidence type="ECO:0000313" key="1">
    <source>
        <dbReference type="EMBL" id="GAN96736.1"/>
    </source>
</evidence>
<organism evidence="1 2">
    <name type="scientific">Komagataeibacter europaeus NBRC 3261</name>
    <dbReference type="NCBI Taxonomy" id="1234669"/>
    <lineage>
        <taxon>Bacteria</taxon>
        <taxon>Pseudomonadati</taxon>
        <taxon>Pseudomonadota</taxon>
        <taxon>Alphaproteobacteria</taxon>
        <taxon>Acetobacterales</taxon>
        <taxon>Acetobacteraceae</taxon>
        <taxon>Komagataeibacter</taxon>
    </lineage>
</organism>
<evidence type="ECO:0000313" key="2">
    <source>
        <dbReference type="Proteomes" id="UP000032675"/>
    </source>
</evidence>
<name>A0A0D6Q1U8_KOMEU</name>
<dbReference type="EMBL" id="BANI01000086">
    <property type="protein sequence ID" value="GAN96736.1"/>
    <property type="molecule type" value="Genomic_DNA"/>
</dbReference>
<proteinExistence type="predicted"/>
<sequence>MPILNAAYVSPFPRGMVARYLTAGRTMQANKTRNMTDAEISHTLQMMDVADRIGIGGEDNLSGLPLTFFGRLSDPDRSRCLDMAYGSRFGSPESTGGAASHSLIYQAMNQRKVPARPPEPITEGLTVADIAARMGMNKETTTRLLEANGWLDMAPYAGGQQRRLVPDAVILKGYGANLTAGLHGVPFPVFSPEHVDDIIWSLGWDTITEGVDAQPTKKGKAAWLFSHHGYLPNTAIADLSGAGLRTIKRNRPSKMAPASNI</sequence>
<gene>
    <name evidence="1" type="ORF">Geu3261_0093_019</name>
</gene>
<dbReference type="AlphaFoldDB" id="A0A0D6Q1U8"/>
<comment type="caution">
    <text evidence="1">The sequence shown here is derived from an EMBL/GenBank/DDBJ whole genome shotgun (WGS) entry which is preliminary data.</text>
</comment>